<evidence type="ECO:0000259" key="5">
    <source>
        <dbReference type="SMART" id="SM00014"/>
    </source>
</evidence>
<keyword evidence="4" id="KW-1133">Transmembrane helix</keyword>
<dbReference type="InterPro" id="IPR000326">
    <property type="entry name" value="PAP2/HPO"/>
</dbReference>
<evidence type="ECO:0000256" key="1">
    <source>
        <dbReference type="ARBA" id="ARBA00012374"/>
    </source>
</evidence>
<organism evidence="6 7">
    <name type="scientific">Onishia taeanensis</name>
    <dbReference type="NCBI Taxonomy" id="284577"/>
    <lineage>
        <taxon>Bacteria</taxon>
        <taxon>Pseudomonadati</taxon>
        <taxon>Pseudomonadota</taxon>
        <taxon>Gammaproteobacteria</taxon>
        <taxon>Oceanospirillales</taxon>
        <taxon>Halomonadaceae</taxon>
        <taxon>Onishia</taxon>
    </lineage>
</organism>
<feature type="transmembrane region" description="Helical" evidence="4">
    <location>
        <begin position="32"/>
        <end position="53"/>
    </location>
</feature>
<dbReference type="AlphaFoldDB" id="A0A328XEN0"/>
<gene>
    <name evidence="6" type="ORF">BCL93_1156</name>
</gene>
<feature type="transmembrane region" description="Helical" evidence="4">
    <location>
        <begin position="133"/>
        <end position="152"/>
    </location>
</feature>
<reference evidence="6 7" key="1">
    <citation type="submission" date="2018-06" db="EMBL/GenBank/DDBJ databases">
        <title>Comparative analysis of microorganisms from saline springs in Andes Mountain Range, Colombia.</title>
        <authorList>
            <person name="Rubin E."/>
        </authorList>
    </citation>
    <scope>NUCLEOTIDE SEQUENCE [LARGE SCALE GENOMIC DNA]</scope>
    <source>
        <strain evidence="6 7">USBA-857</strain>
    </source>
</reference>
<evidence type="ECO:0000256" key="3">
    <source>
        <dbReference type="ARBA" id="ARBA00047594"/>
    </source>
</evidence>
<proteinExistence type="predicted"/>
<dbReference type="PANTHER" id="PTHR14969:SF13">
    <property type="entry name" value="AT30094P"/>
    <property type="match status" value="1"/>
</dbReference>
<feature type="transmembrane region" description="Helical" evidence="4">
    <location>
        <begin position="158"/>
        <end position="176"/>
    </location>
</feature>
<dbReference type="PANTHER" id="PTHR14969">
    <property type="entry name" value="SPHINGOSINE-1-PHOSPHATE PHOSPHOHYDROLASE"/>
    <property type="match status" value="1"/>
</dbReference>
<dbReference type="GO" id="GO:0050380">
    <property type="term" value="F:undecaprenyl-diphosphatase activity"/>
    <property type="evidence" value="ECO:0007669"/>
    <property type="project" value="UniProtKB-EC"/>
</dbReference>
<evidence type="ECO:0000256" key="2">
    <source>
        <dbReference type="ARBA" id="ARBA00032707"/>
    </source>
</evidence>
<accession>A0A328XEN0</accession>
<keyword evidence="4" id="KW-0472">Membrane</keyword>
<dbReference type="SUPFAM" id="SSF48317">
    <property type="entry name" value="Acid phosphatase/Vanadium-dependent haloperoxidase"/>
    <property type="match status" value="1"/>
</dbReference>
<dbReference type="InterPro" id="IPR036938">
    <property type="entry name" value="PAP2/HPO_sf"/>
</dbReference>
<dbReference type="Gene3D" id="1.20.144.10">
    <property type="entry name" value="Phosphatidic acid phosphatase type 2/haloperoxidase"/>
    <property type="match status" value="1"/>
</dbReference>
<evidence type="ECO:0000256" key="4">
    <source>
        <dbReference type="SAM" id="Phobius"/>
    </source>
</evidence>
<name>A0A328XEN0_9GAMM</name>
<sequence length="190" mass="20712">MFPSPESPMSPDIALLHAINGLASQFPALNTLMIAITRFGVLLMVLAVVPLWWARSQRDRERHLATSAGLAFIGGLMLNQLVLLFVQRARPYTDGLSHLLIAPSADPSFPSDHATAVTAIAATFLLQRRFRSGGAFALAGLLVMLSRVYVGTHYPSDVLGGLVTGCLAALVVRGFYTRECWLNRRLVRLL</sequence>
<dbReference type="SMART" id="SM00014">
    <property type="entry name" value="acidPPc"/>
    <property type="match status" value="1"/>
</dbReference>
<evidence type="ECO:0000313" key="6">
    <source>
        <dbReference type="EMBL" id="RAR57331.1"/>
    </source>
</evidence>
<dbReference type="EMBL" id="QLSX01000015">
    <property type="protein sequence ID" value="RAR57331.1"/>
    <property type="molecule type" value="Genomic_DNA"/>
</dbReference>
<comment type="catalytic activity">
    <reaction evidence="3">
        <text>di-trans,octa-cis-undecaprenyl diphosphate + H2O = di-trans,octa-cis-undecaprenyl phosphate + phosphate + H(+)</text>
        <dbReference type="Rhea" id="RHEA:28094"/>
        <dbReference type="ChEBI" id="CHEBI:15377"/>
        <dbReference type="ChEBI" id="CHEBI:15378"/>
        <dbReference type="ChEBI" id="CHEBI:43474"/>
        <dbReference type="ChEBI" id="CHEBI:58405"/>
        <dbReference type="ChEBI" id="CHEBI:60392"/>
        <dbReference type="EC" id="3.6.1.27"/>
    </reaction>
</comment>
<evidence type="ECO:0000313" key="7">
    <source>
        <dbReference type="Proteomes" id="UP000249700"/>
    </source>
</evidence>
<comment type="caution">
    <text evidence="6">The sequence shown here is derived from an EMBL/GenBank/DDBJ whole genome shotgun (WGS) entry which is preliminary data.</text>
</comment>
<keyword evidence="4" id="KW-0812">Transmembrane</keyword>
<feature type="transmembrane region" description="Helical" evidence="4">
    <location>
        <begin position="107"/>
        <end position="126"/>
    </location>
</feature>
<dbReference type="Pfam" id="PF01569">
    <property type="entry name" value="PAP2"/>
    <property type="match status" value="1"/>
</dbReference>
<dbReference type="Proteomes" id="UP000249700">
    <property type="component" value="Unassembled WGS sequence"/>
</dbReference>
<feature type="transmembrane region" description="Helical" evidence="4">
    <location>
        <begin position="65"/>
        <end position="87"/>
    </location>
</feature>
<dbReference type="EC" id="3.6.1.27" evidence="1"/>
<protein>
    <recommendedName>
        <fullName evidence="1">undecaprenyl-diphosphate phosphatase</fullName>
        <ecNumber evidence="1">3.6.1.27</ecNumber>
    </recommendedName>
    <alternativeName>
        <fullName evidence="2">Undecaprenyl pyrophosphate phosphatase</fullName>
    </alternativeName>
</protein>
<feature type="domain" description="Phosphatidic acid phosphatase type 2/haloperoxidase" evidence="5">
    <location>
        <begin position="64"/>
        <end position="173"/>
    </location>
</feature>